<dbReference type="PANTHER" id="PTHR24403">
    <property type="entry name" value="ZINC FINGER PROTEIN"/>
    <property type="match status" value="1"/>
</dbReference>
<dbReference type="SMART" id="SM00355">
    <property type="entry name" value="ZnF_C2H2"/>
    <property type="match status" value="2"/>
</dbReference>
<keyword evidence="2" id="KW-0677">Repeat</keyword>
<dbReference type="PROSITE" id="PS00028">
    <property type="entry name" value="ZINC_FINGER_C2H2_1"/>
    <property type="match status" value="1"/>
</dbReference>
<protein>
    <recommendedName>
        <fullName evidence="7">C2H2-type domain-containing protein</fullName>
    </recommendedName>
</protein>
<feature type="compositionally biased region" description="Polar residues" evidence="6">
    <location>
        <begin position="472"/>
        <end position="510"/>
    </location>
</feature>
<keyword evidence="4" id="KW-0862">Zinc</keyword>
<dbReference type="GeneID" id="87958951"/>
<evidence type="ECO:0000313" key="9">
    <source>
        <dbReference type="Proteomes" id="UP001329825"/>
    </source>
</evidence>
<keyword evidence="3 5" id="KW-0863">Zinc-finger</keyword>
<dbReference type="PROSITE" id="PS50157">
    <property type="entry name" value="ZINC_FINGER_C2H2_2"/>
    <property type="match status" value="2"/>
</dbReference>
<feature type="region of interest" description="Disordered" evidence="6">
    <location>
        <begin position="448"/>
        <end position="548"/>
    </location>
</feature>
<dbReference type="InterPro" id="IPR036236">
    <property type="entry name" value="Znf_C2H2_sf"/>
</dbReference>
<dbReference type="Pfam" id="PF00096">
    <property type="entry name" value="zf-C2H2"/>
    <property type="match status" value="2"/>
</dbReference>
<feature type="compositionally biased region" description="Basic and acidic residues" evidence="6">
    <location>
        <begin position="21"/>
        <end position="32"/>
    </location>
</feature>
<dbReference type="RefSeq" id="XP_062794569.1">
    <property type="nucleotide sequence ID" value="XM_062938518.1"/>
</dbReference>
<dbReference type="InterPro" id="IPR013087">
    <property type="entry name" value="Znf_C2H2_type"/>
</dbReference>
<feature type="region of interest" description="Disordered" evidence="6">
    <location>
        <begin position="1"/>
        <end position="57"/>
    </location>
</feature>
<evidence type="ECO:0000256" key="2">
    <source>
        <dbReference type="ARBA" id="ARBA00022737"/>
    </source>
</evidence>
<sequence length="650" mass="73056">MSTYQPFFTPSCSHPSPPPASKEDVNPLHRTCDTSGHLNLPPIHQFEPNFDSQRKSDYAPRHHYDYQHHNHPRPHCPPEAELGWRTLEVSSSPTYHYANHRQFSSPEFPSLASFPFEYPQSHFVPLPSVTSPVPLEANRSNSEATFNEIPSSSLELGHLSLRSSARNEAWTMPPLTLGPNDDGEWQFTSLRNQHSPPYDRSDDQQKPLLPLPSTSTSHYASINPPCSGNRLSQQETEQDRYATFCESFPSQPQRTSTFPVTHSTLPFIVNTTWQNHSCPDDMAPPAAATDHDLRPSLFSRHHIGHSLISPPRLRTIPPPRFNHSLYPPLTPTFVVRPSLDLLTSRMVKPKRKLPTPPRISGWIPPDQRPIPSFSPSHELIPRVSPDSIQARFSDKPCSSTLEYSIGDNMPTEDVTTWLPLHEVRNSDVGEIDTLLPQVQAQNTFAFGLQNTSQPPTALNPSSSHPPSRASGRPNQSFQYLPLQSRTTEPPTSSNTSFLSLCSRNSGTSRSRGLPRPFSSLASLPFTRPDSEPNPARGKAKVGSRPYTIGMGSARRTRIEHNLANSVGRKFICPECDEPFTRRNDLERHTRSKHTGETPFHCPGCGKGFSRKDKLDQHIEKVPVCKAIAPPREERVRRRVPKVEPAIFRYE</sequence>
<dbReference type="Gene3D" id="3.30.160.60">
    <property type="entry name" value="Classic Zinc Finger"/>
    <property type="match status" value="2"/>
</dbReference>
<dbReference type="SUPFAM" id="SSF57667">
    <property type="entry name" value="beta-beta-alpha zinc fingers"/>
    <property type="match status" value="1"/>
</dbReference>
<feature type="domain" description="C2H2-type" evidence="7">
    <location>
        <begin position="599"/>
        <end position="617"/>
    </location>
</feature>
<feature type="domain" description="C2H2-type" evidence="7">
    <location>
        <begin position="570"/>
        <end position="598"/>
    </location>
</feature>
<dbReference type="EMBL" id="CP141889">
    <property type="protein sequence ID" value="WRT69830.1"/>
    <property type="molecule type" value="Genomic_DNA"/>
</dbReference>
<gene>
    <name evidence="8" type="ORF">IL334_006821</name>
</gene>
<evidence type="ECO:0000256" key="6">
    <source>
        <dbReference type="SAM" id="MobiDB-lite"/>
    </source>
</evidence>
<evidence type="ECO:0000259" key="7">
    <source>
        <dbReference type="PROSITE" id="PS50157"/>
    </source>
</evidence>
<keyword evidence="9" id="KW-1185">Reference proteome</keyword>
<feature type="compositionally biased region" description="Polar residues" evidence="6">
    <location>
        <begin position="212"/>
        <end position="235"/>
    </location>
</feature>
<evidence type="ECO:0000256" key="5">
    <source>
        <dbReference type="PROSITE-ProRule" id="PRU00042"/>
    </source>
</evidence>
<dbReference type="InterPro" id="IPR050688">
    <property type="entry name" value="Zinc_finger/UBP_domain"/>
</dbReference>
<keyword evidence="1" id="KW-0479">Metal-binding</keyword>
<evidence type="ECO:0000256" key="1">
    <source>
        <dbReference type="ARBA" id="ARBA00022723"/>
    </source>
</evidence>
<evidence type="ECO:0000256" key="4">
    <source>
        <dbReference type="ARBA" id="ARBA00022833"/>
    </source>
</evidence>
<dbReference type="Proteomes" id="UP001329825">
    <property type="component" value="Chromosome 9"/>
</dbReference>
<feature type="compositionally biased region" description="Polar residues" evidence="6">
    <location>
        <begin position="186"/>
        <end position="195"/>
    </location>
</feature>
<dbReference type="PANTHER" id="PTHR24403:SF105">
    <property type="entry name" value="ZINC FINGER PROTEIN 2-LIKE ISOFORM X1"/>
    <property type="match status" value="1"/>
</dbReference>
<reference evidence="8 9" key="1">
    <citation type="submission" date="2024-01" db="EMBL/GenBank/DDBJ databases">
        <title>Comparative genomics of Cryptococcus and Kwoniella reveals pathogenesis evolution and contrasting modes of karyotype evolution via chromosome fusion or intercentromeric recombination.</title>
        <authorList>
            <person name="Coelho M.A."/>
            <person name="David-Palma M."/>
            <person name="Shea T."/>
            <person name="Bowers K."/>
            <person name="McGinley-Smith S."/>
            <person name="Mohammad A.W."/>
            <person name="Gnirke A."/>
            <person name="Yurkov A.M."/>
            <person name="Nowrousian M."/>
            <person name="Sun S."/>
            <person name="Cuomo C.A."/>
            <person name="Heitman J."/>
        </authorList>
    </citation>
    <scope>NUCLEOTIDE SEQUENCE [LARGE SCALE GENOMIC DNA]</scope>
    <source>
        <strain evidence="8">CBS 11374</strain>
    </source>
</reference>
<accession>A0ABZ1D900</accession>
<name>A0ABZ1D900_9TREE</name>
<evidence type="ECO:0000256" key="3">
    <source>
        <dbReference type="ARBA" id="ARBA00022771"/>
    </source>
</evidence>
<feature type="region of interest" description="Disordered" evidence="6">
    <location>
        <begin position="172"/>
        <end position="238"/>
    </location>
</feature>
<evidence type="ECO:0000313" key="8">
    <source>
        <dbReference type="EMBL" id="WRT69830.1"/>
    </source>
</evidence>
<proteinExistence type="predicted"/>
<organism evidence="8 9">
    <name type="scientific">Kwoniella shivajii</name>
    <dbReference type="NCBI Taxonomy" id="564305"/>
    <lineage>
        <taxon>Eukaryota</taxon>
        <taxon>Fungi</taxon>
        <taxon>Dikarya</taxon>
        <taxon>Basidiomycota</taxon>
        <taxon>Agaricomycotina</taxon>
        <taxon>Tremellomycetes</taxon>
        <taxon>Tremellales</taxon>
        <taxon>Cryptococcaceae</taxon>
        <taxon>Kwoniella</taxon>
    </lineage>
</organism>
<feature type="compositionally biased region" description="Polar residues" evidence="6">
    <location>
        <begin position="448"/>
        <end position="465"/>
    </location>
</feature>